<feature type="compositionally biased region" description="Acidic residues" evidence="1">
    <location>
        <begin position="633"/>
        <end position="644"/>
    </location>
</feature>
<evidence type="ECO:0000256" key="1">
    <source>
        <dbReference type="SAM" id="MobiDB-lite"/>
    </source>
</evidence>
<dbReference type="EMBL" id="PQXO01000147">
    <property type="protein sequence ID" value="TGO88691.1"/>
    <property type="molecule type" value="Genomic_DNA"/>
</dbReference>
<feature type="compositionally biased region" description="Polar residues" evidence="1">
    <location>
        <begin position="713"/>
        <end position="723"/>
    </location>
</feature>
<reference evidence="2 3" key="1">
    <citation type="submission" date="2017-12" db="EMBL/GenBank/DDBJ databases">
        <title>Comparative genomics of Botrytis spp.</title>
        <authorList>
            <person name="Valero-Jimenez C.A."/>
            <person name="Tapia P."/>
            <person name="Veloso J."/>
            <person name="Silva-Moreno E."/>
            <person name="Staats M."/>
            <person name="Valdes J.H."/>
            <person name="Van Kan J.A.L."/>
        </authorList>
    </citation>
    <scope>NUCLEOTIDE SEQUENCE [LARGE SCALE GENOMIC DNA]</scope>
    <source>
        <strain evidence="2 3">MUCL3349</strain>
    </source>
</reference>
<dbReference type="AlphaFoldDB" id="A0A4Z1KW08"/>
<proteinExistence type="predicted"/>
<feature type="compositionally biased region" description="Low complexity" evidence="1">
    <location>
        <begin position="696"/>
        <end position="712"/>
    </location>
</feature>
<evidence type="ECO:0000313" key="2">
    <source>
        <dbReference type="EMBL" id="TGO88691.1"/>
    </source>
</evidence>
<evidence type="ECO:0000313" key="3">
    <source>
        <dbReference type="Proteomes" id="UP000297280"/>
    </source>
</evidence>
<keyword evidence="3" id="KW-1185">Reference proteome</keyword>
<comment type="caution">
    <text evidence="2">The sequence shown here is derived from an EMBL/GenBank/DDBJ whole genome shotgun (WGS) entry which is preliminary data.</text>
</comment>
<gene>
    <name evidence="2" type="ORF">BPOR_0147g00080</name>
</gene>
<dbReference type="Proteomes" id="UP000297280">
    <property type="component" value="Unassembled WGS sequence"/>
</dbReference>
<feature type="compositionally biased region" description="Polar residues" evidence="1">
    <location>
        <begin position="326"/>
        <end position="337"/>
    </location>
</feature>
<feature type="region of interest" description="Disordered" evidence="1">
    <location>
        <begin position="625"/>
        <end position="648"/>
    </location>
</feature>
<feature type="region of interest" description="Disordered" evidence="1">
    <location>
        <begin position="676"/>
        <end position="751"/>
    </location>
</feature>
<feature type="compositionally biased region" description="Polar residues" evidence="1">
    <location>
        <begin position="730"/>
        <end position="751"/>
    </location>
</feature>
<protein>
    <submittedName>
        <fullName evidence="2">Uncharacterized protein</fullName>
    </submittedName>
</protein>
<sequence length="751" mass="85945">MPTSPQPRDAAAQTDEDIFFDAPEELFEDALESQNGEEIKCIDKHAYLANPDKDHYPDLPAYSLQRDIEKFYLGKPAPFEVEDPEFAMLLGVEDCLINLQQTYEMKMKKEDSKFRRIMALYEKVTNRPHDPSRMLTPKARKKERTLYVRRLNEITRVQKLMDREYLVEFREIKKDAVAIMDRWHAKQSSLAAVPHKLVVEEHIRWTLLRQKQLEYIHDKTKNLVNDQANQIRGLEYALAVAQQAAAATPFIYLKTSSMIQEQVLAEANNMTPEQILADAYKKMVNQRQMNHGGQNAVQPNADIAQVDDVAILNRQEQLSAGEDLAQAQQPHGLQNQGKPELVADSGEVGPSTIPDRQQEALEDTNIPQSQQPSNFQYQERSKVLANTKNHDDDTISNGQTEMIEEGEIAGVEQPVEIQQQEIPEPETNLPQDQSNLMTPNGQEQPIATGANISQGQEYVYDNTQEVQQPVNPLPTPPLDAAVPIIPNRQMKQHSYVHYMEYEGAPGRMYAVHSSDPVKKAWARKMVDLDFEKKQRDIVDEIMKTGRNEVALKKWSETVSRLTAGVSSNRRATKHNIQDFDENEESDDEFGRKRTFGTYEEDEEFEEEHSRKRVCPITQIPCPTLVRSRVFEPTPEDSGDEDMWEEPATGYFGHDGVYYDPDGRCQNTQAYAGQEYFDPDVNDEGYPVRQYTPPPSQQRSPSPQSAPASRIRSYSSRYTATKRNSLAPASLSRQRMLRSQWSQLQNNRTTQR</sequence>
<feature type="region of interest" description="Disordered" evidence="1">
    <location>
        <begin position="324"/>
        <end position="353"/>
    </location>
</feature>
<organism evidence="2 3">
    <name type="scientific">Botrytis porri</name>
    <dbReference type="NCBI Taxonomy" id="87229"/>
    <lineage>
        <taxon>Eukaryota</taxon>
        <taxon>Fungi</taxon>
        <taxon>Dikarya</taxon>
        <taxon>Ascomycota</taxon>
        <taxon>Pezizomycotina</taxon>
        <taxon>Leotiomycetes</taxon>
        <taxon>Helotiales</taxon>
        <taxon>Sclerotiniaceae</taxon>
        <taxon>Botrytis</taxon>
    </lineage>
</organism>
<accession>A0A4Z1KW08</accession>
<name>A0A4Z1KW08_9HELO</name>